<evidence type="ECO:0000313" key="1">
    <source>
        <dbReference type="EMBL" id="KAJ9120321.1"/>
    </source>
</evidence>
<dbReference type="Proteomes" id="UP001234202">
    <property type="component" value="Unassembled WGS sequence"/>
</dbReference>
<comment type="caution">
    <text evidence="1">The sequence shown here is derived from an EMBL/GenBank/DDBJ whole genome shotgun (WGS) entry which is preliminary data.</text>
</comment>
<dbReference type="EMBL" id="JASBWV010000021">
    <property type="protein sequence ID" value="KAJ9120321.1"/>
    <property type="molecule type" value="Genomic_DNA"/>
</dbReference>
<accession>A0ACC2X9N8</accession>
<gene>
    <name evidence="1" type="ORF">QFC24_005275</name>
</gene>
<keyword evidence="2" id="KW-1185">Reference proteome</keyword>
<reference evidence="1" key="1">
    <citation type="submission" date="2023-04" db="EMBL/GenBank/DDBJ databases">
        <title>Draft Genome sequencing of Naganishia species isolated from polar environments using Oxford Nanopore Technology.</title>
        <authorList>
            <person name="Leo P."/>
            <person name="Venkateswaran K."/>
        </authorList>
    </citation>
    <scope>NUCLEOTIDE SEQUENCE</scope>
    <source>
        <strain evidence="1">DBVPG 5303</strain>
    </source>
</reference>
<name>A0ACC2X9N8_9TREE</name>
<sequence length="1035" mass="114156">MVQDPAFFDRVGPGEVSNRANQDMTTIRSSFGEKLAYLVWSMVTVFAIMSSARTVQSFDMTSRLVQYFDDHLLAKAQKVEDKRSILRSLKHATLMFTVLCTYALAFWFGGIEVDSGLDVGKVMTAFLYSASTVFTLANLVPQMTQIADAVVTLKEIRRQIERQPSIDIRNNDGFKGSNTEWKPSFSLDNVVFAYPSRPCIPVLNGVSVHIENGKMTAFVGPSGSGKSTIVSLLLREYDPTTANRTNGSDVFPSSNMSDQNEKKHYDANETLSTTITTGKTDLENAMSVASKPRAQGSGTVYCDDRDVREYNLQWLRSKIQVVSQEPRLFSSTIFENVAAGLTGTVWEYRSDIDSTPATPDLVGRTEEIRNLCIEALIKAEAWEFVQKLPEGIDTFLGGQASSGLSGGQRQRISIARALVNSPACLLMDEATSALDTGTEEKIQRMLEKEVARTGMTIVWIAHRLSTVIRADKIVVVQDGTVVSQGSYEELMDTSRSDQTFRNLALTQAISDTPSELNSSCPVEGRVMKEDTQRVELTSHRYSNTSSAERSELDFPLQHSLRPPVAPELTTRKSDNKERKFKFIRLLKTQKWLFPGGVLGAIMSGASFPLAAWMAGHALSTLKNRELHPNVNTWAMWLFIAACLIWLVNIINILCLELGSVRIVRKMTLDNMKALLRQEIGFFEQEGSSSGGLASSVSVHPANVGAVTGLVSTQSIVILVNLTGAVVMGLALDWKTAIVGLPLIFVLFVSGWLNTTMLERYENDTAASALQLTDYINEATDSIRTIVALGRERETMRLLGVKAQTAPSGTQYLMLGACGFALAQAMVMWMGALMFYRSSQRIAAHVSIDKIYAVVEAGFIAAFSSGRLFTFLGDYARAISSFKAMKVWIERQPRYPACLLDDTLWQHDWASGDIVLTDVQMSYPQRPNHPALKGISLNIYAGKRHAICGTSGSGKSTIFALLQRFYAPSRGTITLGGMDHRQIPLQVLRANMAYVSQEGVLFEGTIRWNVSLGAVHTDAVTDEQVQTACEQAQYVK</sequence>
<evidence type="ECO:0000313" key="2">
    <source>
        <dbReference type="Proteomes" id="UP001234202"/>
    </source>
</evidence>
<proteinExistence type="predicted"/>
<protein>
    <submittedName>
        <fullName evidence="1">Uncharacterized protein</fullName>
    </submittedName>
</protein>
<organism evidence="1 2">
    <name type="scientific">Naganishia onofrii</name>
    <dbReference type="NCBI Taxonomy" id="1851511"/>
    <lineage>
        <taxon>Eukaryota</taxon>
        <taxon>Fungi</taxon>
        <taxon>Dikarya</taxon>
        <taxon>Basidiomycota</taxon>
        <taxon>Agaricomycotina</taxon>
        <taxon>Tremellomycetes</taxon>
        <taxon>Filobasidiales</taxon>
        <taxon>Filobasidiaceae</taxon>
        <taxon>Naganishia</taxon>
    </lineage>
</organism>